<dbReference type="Proteomes" id="UP001147752">
    <property type="component" value="Unassembled WGS sequence"/>
</dbReference>
<dbReference type="RefSeq" id="XP_056578709.1">
    <property type="nucleotide sequence ID" value="XM_056722459.1"/>
</dbReference>
<dbReference type="GeneID" id="81461642"/>
<evidence type="ECO:0000313" key="1">
    <source>
        <dbReference type="EMBL" id="KAJ5372723.1"/>
    </source>
</evidence>
<comment type="caution">
    <text evidence="1">The sequence shown here is derived from an EMBL/GenBank/DDBJ whole genome shotgun (WGS) entry which is preliminary data.</text>
</comment>
<reference evidence="1" key="2">
    <citation type="journal article" date="2023" name="IMA Fungus">
        <title>Comparative genomic study of the Penicillium genus elucidates a diverse pangenome and 15 lateral gene transfer events.</title>
        <authorList>
            <person name="Petersen C."/>
            <person name="Sorensen T."/>
            <person name="Nielsen M.R."/>
            <person name="Sondergaard T.E."/>
            <person name="Sorensen J.L."/>
            <person name="Fitzpatrick D.A."/>
            <person name="Frisvad J.C."/>
            <person name="Nielsen K.L."/>
        </authorList>
    </citation>
    <scope>NUCLEOTIDE SEQUENCE</scope>
    <source>
        <strain evidence="1">IBT 3081</strain>
    </source>
</reference>
<dbReference type="EMBL" id="JAPZBT010000002">
    <property type="protein sequence ID" value="KAJ5372723.1"/>
    <property type="molecule type" value="Genomic_DNA"/>
</dbReference>
<name>A0A9W9S626_9EURO</name>
<reference evidence="1" key="1">
    <citation type="submission" date="2022-12" db="EMBL/GenBank/DDBJ databases">
        <authorList>
            <person name="Petersen C."/>
        </authorList>
    </citation>
    <scope>NUCLEOTIDE SEQUENCE</scope>
    <source>
        <strain evidence="1">IBT 3081</strain>
    </source>
</reference>
<dbReference type="AlphaFoldDB" id="A0A9W9S626"/>
<evidence type="ECO:0000313" key="2">
    <source>
        <dbReference type="Proteomes" id="UP001147752"/>
    </source>
</evidence>
<accession>A0A9W9S626</accession>
<proteinExistence type="predicted"/>
<keyword evidence="2" id="KW-1185">Reference proteome</keyword>
<protein>
    <submittedName>
        <fullName evidence="1">Uncharacterized protein</fullName>
    </submittedName>
</protein>
<organism evidence="1 2">
    <name type="scientific">Penicillium concentricum</name>
    <dbReference type="NCBI Taxonomy" id="293559"/>
    <lineage>
        <taxon>Eukaryota</taxon>
        <taxon>Fungi</taxon>
        <taxon>Dikarya</taxon>
        <taxon>Ascomycota</taxon>
        <taxon>Pezizomycotina</taxon>
        <taxon>Eurotiomycetes</taxon>
        <taxon>Eurotiomycetidae</taxon>
        <taxon>Eurotiales</taxon>
        <taxon>Aspergillaceae</taxon>
        <taxon>Penicillium</taxon>
    </lineage>
</organism>
<dbReference type="OrthoDB" id="10400575at2759"/>
<gene>
    <name evidence="1" type="ORF">N7517_004729</name>
</gene>
<sequence>MLSTVRSHIDERLETCTAIYHEGCFLMEMAQMVIERAYATRQLPMPNALNAIQQRMEILLDKMNDLLEEQIHDSRMKEAIWMETGES</sequence>